<feature type="transmembrane region" description="Helical" evidence="1">
    <location>
        <begin position="12"/>
        <end position="32"/>
    </location>
</feature>
<feature type="transmembrane region" description="Helical" evidence="1">
    <location>
        <begin position="112"/>
        <end position="133"/>
    </location>
</feature>
<organism evidence="2 3">
    <name type="scientific">Staphylococcus gallinarum</name>
    <dbReference type="NCBI Taxonomy" id="1293"/>
    <lineage>
        <taxon>Bacteria</taxon>
        <taxon>Bacillati</taxon>
        <taxon>Bacillota</taxon>
        <taxon>Bacilli</taxon>
        <taxon>Bacillales</taxon>
        <taxon>Staphylococcaceae</taxon>
        <taxon>Staphylococcus</taxon>
    </lineage>
</organism>
<dbReference type="AlphaFoldDB" id="A0A2T4SU41"/>
<protein>
    <submittedName>
        <fullName evidence="2">DUF5079 family protein</fullName>
    </submittedName>
</protein>
<keyword evidence="1" id="KW-1133">Transmembrane helix</keyword>
<feature type="transmembrane region" description="Helical" evidence="1">
    <location>
        <begin position="145"/>
        <end position="165"/>
    </location>
</feature>
<gene>
    <name evidence="2" type="ORF">BUZ01_09855</name>
</gene>
<keyword evidence="1" id="KW-0812">Transmembrane</keyword>
<proteinExistence type="predicted"/>
<name>A0A2T4SU41_STAGA</name>
<dbReference type="RefSeq" id="WP_107590244.1">
    <property type="nucleotide sequence ID" value="NZ_JAIEXT010000003.1"/>
</dbReference>
<feature type="transmembrane region" description="Helical" evidence="1">
    <location>
        <begin position="177"/>
        <end position="197"/>
    </location>
</feature>
<evidence type="ECO:0000313" key="2">
    <source>
        <dbReference type="EMBL" id="RIL42072.1"/>
    </source>
</evidence>
<keyword evidence="1" id="KW-0472">Membrane</keyword>
<dbReference type="Pfam" id="PF16882">
    <property type="entry name" value="DUF5079"/>
    <property type="match status" value="1"/>
</dbReference>
<sequence length="213" mass="24883">MENKFVKNIKKAYITPFAIVINTLTLFFYSIMFFHDDLLLKLPTYIYIFIGFWVLINLIYFIQEKNNVYKTNIRAVYRYIIVNILCGYSIPTALASIYVFGATVNGFEVFDYWLMIIGAMFMSWLGLHLILSSEFEISKYIKGNLFKLIGIVLKLAAFALLIYLTLMVPTTQDENKFICLSIIIIIAIDFFIGRSYFNYAFYITAKEEKYGDE</sequence>
<dbReference type="InterPro" id="IPR031690">
    <property type="entry name" value="DUF5079"/>
</dbReference>
<dbReference type="Proteomes" id="UP000283576">
    <property type="component" value="Unassembled WGS sequence"/>
</dbReference>
<reference evidence="2 3" key="1">
    <citation type="journal article" date="2016" name="Front. Microbiol.">
        <title>Comprehensive Phylogenetic Analysis of Bovine Non-aureus Staphylococci Species Based on Whole-Genome Sequencing.</title>
        <authorList>
            <person name="Naushad S."/>
            <person name="Barkema H.W."/>
            <person name="Luby C."/>
            <person name="Condas L.A."/>
            <person name="Nobrega D.B."/>
            <person name="Carson D.A."/>
            <person name="De Buck J."/>
        </authorList>
    </citation>
    <scope>NUCLEOTIDE SEQUENCE [LARGE SCALE GENOMIC DNA]</scope>
    <source>
        <strain evidence="2 3">SNUC 1388</strain>
    </source>
</reference>
<accession>A0A2T4SU41</accession>
<evidence type="ECO:0000313" key="3">
    <source>
        <dbReference type="Proteomes" id="UP000283576"/>
    </source>
</evidence>
<feature type="transmembrane region" description="Helical" evidence="1">
    <location>
        <begin position="44"/>
        <end position="63"/>
    </location>
</feature>
<dbReference type="EMBL" id="QXRZ01000006">
    <property type="protein sequence ID" value="RIL42072.1"/>
    <property type="molecule type" value="Genomic_DNA"/>
</dbReference>
<feature type="transmembrane region" description="Helical" evidence="1">
    <location>
        <begin position="75"/>
        <end position="100"/>
    </location>
</feature>
<comment type="caution">
    <text evidence="2">The sequence shown here is derived from an EMBL/GenBank/DDBJ whole genome shotgun (WGS) entry which is preliminary data.</text>
</comment>
<evidence type="ECO:0000256" key="1">
    <source>
        <dbReference type="SAM" id="Phobius"/>
    </source>
</evidence>